<organism evidence="2 3">
    <name type="scientific">Candidatus Blautia pullicola</name>
    <dbReference type="NCBI Taxonomy" id="2838498"/>
    <lineage>
        <taxon>Bacteria</taxon>
        <taxon>Bacillati</taxon>
        <taxon>Bacillota</taxon>
        <taxon>Clostridia</taxon>
        <taxon>Lachnospirales</taxon>
        <taxon>Lachnospiraceae</taxon>
        <taxon>Blautia</taxon>
    </lineage>
</organism>
<dbReference type="GO" id="GO:0043164">
    <property type="term" value="P:Gram-negative-bacterium-type cell wall biogenesis"/>
    <property type="evidence" value="ECO:0007669"/>
    <property type="project" value="TreeGrafter"/>
</dbReference>
<evidence type="ECO:0000259" key="1">
    <source>
        <dbReference type="Pfam" id="PF02698"/>
    </source>
</evidence>
<dbReference type="PANTHER" id="PTHR30336">
    <property type="entry name" value="INNER MEMBRANE PROTEIN, PROBABLE PERMEASE"/>
    <property type="match status" value="1"/>
</dbReference>
<dbReference type="Gene3D" id="3.40.50.620">
    <property type="entry name" value="HUPs"/>
    <property type="match status" value="1"/>
</dbReference>
<accession>A0A9D2FSZ2</accession>
<evidence type="ECO:0000313" key="3">
    <source>
        <dbReference type="Proteomes" id="UP000824056"/>
    </source>
</evidence>
<dbReference type="PANTHER" id="PTHR30336:SF4">
    <property type="entry name" value="ENVELOPE BIOGENESIS FACTOR ELYC"/>
    <property type="match status" value="1"/>
</dbReference>
<proteinExistence type="predicted"/>
<dbReference type="InterPro" id="IPR014729">
    <property type="entry name" value="Rossmann-like_a/b/a_fold"/>
</dbReference>
<dbReference type="Proteomes" id="UP000824056">
    <property type="component" value="Unassembled WGS sequence"/>
</dbReference>
<evidence type="ECO:0000313" key="2">
    <source>
        <dbReference type="EMBL" id="HIZ66061.1"/>
    </source>
</evidence>
<gene>
    <name evidence="2" type="ORF">H9809_09225</name>
</gene>
<dbReference type="EMBL" id="DXBG01000212">
    <property type="protein sequence ID" value="HIZ66061.1"/>
    <property type="molecule type" value="Genomic_DNA"/>
</dbReference>
<sequence>MSRQPKKNLDYLVVLGAQVKGTRPSLSLWYRIDRARAYLEQNPETKAVLSGGKGPDEGISEAQCMYEELRKMGISGARLILEEKSASTSENLEFTFELLKERHESHTKNLCLGMVTSNFHVFRSVAIARKKTDCHIYPIPAKSKGFLLPNYLLREFLGVVKDKMVGNL</sequence>
<dbReference type="GO" id="GO:0000270">
    <property type="term" value="P:peptidoglycan metabolic process"/>
    <property type="evidence" value="ECO:0007669"/>
    <property type="project" value="TreeGrafter"/>
</dbReference>
<comment type="caution">
    <text evidence="2">The sequence shown here is derived from an EMBL/GenBank/DDBJ whole genome shotgun (WGS) entry which is preliminary data.</text>
</comment>
<reference evidence="2" key="2">
    <citation type="submission" date="2021-04" db="EMBL/GenBank/DDBJ databases">
        <authorList>
            <person name="Gilroy R."/>
        </authorList>
    </citation>
    <scope>NUCLEOTIDE SEQUENCE</scope>
    <source>
        <strain evidence="2">1068</strain>
    </source>
</reference>
<reference evidence="2" key="1">
    <citation type="journal article" date="2021" name="PeerJ">
        <title>Extensive microbial diversity within the chicken gut microbiome revealed by metagenomics and culture.</title>
        <authorList>
            <person name="Gilroy R."/>
            <person name="Ravi A."/>
            <person name="Getino M."/>
            <person name="Pursley I."/>
            <person name="Horton D.L."/>
            <person name="Alikhan N.F."/>
            <person name="Baker D."/>
            <person name="Gharbi K."/>
            <person name="Hall N."/>
            <person name="Watson M."/>
            <person name="Adriaenssens E.M."/>
            <person name="Foster-Nyarko E."/>
            <person name="Jarju S."/>
            <person name="Secka A."/>
            <person name="Antonio M."/>
            <person name="Oren A."/>
            <person name="Chaudhuri R.R."/>
            <person name="La Ragione R."/>
            <person name="Hildebrand F."/>
            <person name="Pallen M.J."/>
        </authorList>
    </citation>
    <scope>NUCLEOTIDE SEQUENCE</scope>
    <source>
        <strain evidence="2">1068</strain>
    </source>
</reference>
<protein>
    <submittedName>
        <fullName evidence="2">YdcF family protein</fullName>
    </submittedName>
</protein>
<dbReference type="Pfam" id="PF02698">
    <property type="entry name" value="DUF218"/>
    <property type="match status" value="1"/>
</dbReference>
<dbReference type="AlphaFoldDB" id="A0A9D2FSZ2"/>
<feature type="domain" description="DUF218" evidence="1">
    <location>
        <begin position="10"/>
        <end position="158"/>
    </location>
</feature>
<dbReference type="InterPro" id="IPR051599">
    <property type="entry name" value="Cell_Envelope_Assoc"/>
</dbReference>
<dbReference type="CDD" id="cd06259">
    <property type="entry name" value="YdcF-like"/>
    <property type="match status" value="1"/>
</dbReference>
<dbReference type="GO" id="GO:0005886">
    <property type="term" value="C:plasma membrane"/>
    <property type="evidence" value="ECO:0007669"/>
    <property type="project" value="TreeGrafter"/>
</dbReference>
<name>A0A9D2FSZ2_9FIRM</name>
<dbReference type="InterPro" id="IPR003848">
    <property type="entry name" value="DUF218"/>
</dbReference>